<keyword evidence="3" id="KW-1185">Reference proteome</keyword>
<organism evidence="2 3">
    <name type="scientific">Rhodococcus artemisiae</name>
    <dbReference type="NCBI Taxonomy" id="714159"/>
    <lineage>
        <taxon>Bacteria</taxon>
        <taxon>Bacillati</taxon>
        <taxon>Actinomycetota</taxon>
        <taxon>Actinomycetes</taxon>
        <taxon>Mycobacteriales</taxon>
        <taxon>Nocardiaceae</taxon>
        <taxon>Rhodococcus</taxon>
    </lineage>
</organism>
<comment type="similarity">
    <text evidence="1">Belongs to the enoyl-CoA hydratase/isomerase family.</text>
</comment>
<comment type="caution">
    <text evidence="2">The sequence shown here is derived from an EMBL/GenBank/DDBJ whole genome shotgun (WGS) entry which is preliminary data.</text>
</comment>
<proteinExistence type="inferred from homology"/>
<dbReference type="EMBL" id="JAUTXY010000017">
    <property type="protein sequence ID" value="MEE2061322.1"/>
    <property type="molecule type" value="Genomic_DNA"/>
</dbReference>
<dbReference type="CDD" id="cd06558">
    <property type="entry name" value="crotonase-like"/>
    <property type="match status" value="1"/>
</dbReference>
<gene>
    <name evidence="2" type="ORF">Q7514_27730</name>
</gene>
<protein>
    <submittedName>
        <fullName evidence="2">Enoyl-CoA hydratase</fullName>
    </submittedName>
</protein>
<sequence>MTETTEGVAVEGVRSTLEGGILRLTINRPKRMNALDLETMGALGGAVTAAGADEQVRTIVLTGEGAAFCTGADLAAAGANPADPNVVMDTANSLIRAIVDSPVPVIAAVNGPAAGVGVSIAVAADLTYAAETAYFLLAFTNIGLMPDGGSSLLVPAAIGRARAAEMTLLGERVSAVDADRFGLVARTLPDSELVAHVDAVAARTASGPRRALALTKEALNNATLPALDDALAFEKAGQIELLASADFAEGAMAMLQKRRPRFA</sequence>
<dbReference type="InterPro" id="IPR014748">
    <property type="entry name" value="Enoyl-CoA_hydra_C"/>
</dbReference>
<evidence type="ECO:0000256" key="1">
    <source>
        <dbReference type="ARBA" id="ARBA00005254"/>
    </source>
</evidence>
<dbReference type="InterPro" id="IPR029045">
    <property type="entry name" value="ClpP/crotonase-like_dom_sf"/>
</dbReference>
<dbReference type="RefSeq" id="WP_330136483.1">
    <property type="nucleotide sequence ID" value="NZ_JAUTXY010000017.1"/>
</dbReference>
<dbReference type="Proteomes" id="UP001336020">
    <property type="component" value="Unassembled WGS sequence"/>
</dbReference>
<dbReference type="Gene3D" id="1.10.12.10">
    <property type="entry name" value="Lyase 2-enoyl-coa Hydratase, Chain A, domain 2"/>
    <property type="match status" value="1"/>
</dbReference>
<dbReference type="PANTHER" id="PTHR43459">
    <property type="entry name" value="ENOYL-COA HYDRATASE"/>
    <property type="match status" value="1"/>
</dbReference>
<dbReference type="Pfam" id="PF00378">
    <property type="entry name" value="ECH_1"/>
    <property type="match status" value="1"/>
</dbReference>
<accession>A0ABU7LID6</accession>
<dbReference type="Gene3D" id="3.90.226.10">
    <property type="entry name" value="2-enoyl-CoA Hydratase, Chain A, domain 1"/>
    <property type="match status" value="1"/>
</dbReference>
<evidence type="ECO:0000313" key="3">
    <source>
        <dbReference type="Proteomes" id="UP001336020"/>
    </source>
</evidence>
<dbReference type="SUPFAM" id="SSF52096">
    <property type="entry name" value="ClpP/crotonase"/>
    <property type="match status" value="1"/>
</dbReference>
<dbReference type="PANTHER" id="PTHR43459:SF1">
    <property type="entry name" value="EG:BACN32G11.4 PROTEIN"/>
    <property type="match status" value="1"/>
</dbReference>
<name>A0ABU7LID6_9NOCA</name>
<evidence type="ECO:0000313" key="2">
    <source>
        <dbReference type="EMBL" id="MEE2061322.1"/>
    </source>
</evidence>
<dbReference type="InterPro" id="IPR001753">
    <property type="entry name" value="Enoyl-CoA_hydra/iso"/>
</dbReference>
<reference evidence="2 3" key="1">
    <citation type="submission" date="2023-07" db="EMBL/GenBank/DDBJ databases">
        <authorList>
            <person name="Girao M."/>
            <person name="Carvalho M.F."/>
        </authorList>
    </citation>
    <scope>NUCLEOTIDE SEQUENCE [LARGE SCALE GENOMIC DNA]</scope>
    <source>
        <strain evidence="2 3">YIM65754</strain>
    </source>
</reference>